<dbReference type="Proteomes" id="UP000317770">
    <property type="component" value="Unassembled WGS sequence"/>
</dbReference>
<protein>
    <submittedName>
        <fullName evidence="1">SMI1/KNR4 family protein</fullName>
    </submittedName>
</protein>
<evidence type="ECO:0000313" key="1">
    <source>
        <dbReference type="EMBL" id="TVX76048.1"/>
    </source>
</evidence>
<dbReference type="AlphaFoldDB" id="A0A8B5XSL8"/>
<evidence type="ECO:0000313" key="2">
    <source>
        <dbReference type="Proteomes" id="UP000317770"/>
    </source>
</evidence>
<name>A0A8B5XSL8_9BACI</name>
<accession>A0A8B5XSL8</accession>
<dbReference type="EMBL" id="VNKI01000019">
    <property type="protein sequence ID" value="TVX76048.1"/>
    <property type="molecule type" value="Genomic_DNA"/>
</dbReference>
<gene>
    <name evidence="1" type="ORF">FQP34_26400</name>
</gene>
<dbReference type="RefSeq" id="WP_144481036.1">
    <property type="nucleotide sequence ID" value="NZ_JARMTY010000034.1"/>
</dbReference>
<proteinExistence type="predicted"/>
<reference evidence="1 2" key="1">
    <citation type="submission" date="2019-07" db="EMBL/GenBank/DDBJ databases">
        <title>Genome assembly of Bacillus simplex strain GGC-P6A.</title>
        <authorList>
            <person name="Jennings M.E."/>
            <person name="Barton H.A."/>
        </authorList>
    </citation>
    <scope>NUCLEOTIDE SEQUENCE [LARGE SCALE GENOMIC DNA]</scope>
    <source>
        <strain evidence="1 2">GGC-P6A</strain>
    </source>
</reference>
<organism evidence="1 2">
    <name type="scientific">Peribacillus simplex</name>
    <dbReference type="NCBI Taxonomy" id="1478"/>
    <lineage>
        <taxon>Bacteria</taxon>
        <taxon>Bacillati</taxon>
        <taxon>Bacillota</taxon>
        <taxon>Bacilli</taxon>
        <taxon>Bacillales</taxon>
        <taxon>Bacillaceae</taxon>
        <taxon>Peribacillus</taxon>
    </lineage>
</organism>
<sequence>MDKLSFLKQYRKSIEFVSDKDLLNIEKKNMPEKWIEIFKETDKTRKKDKLIALWNNVCEKELSNTISYLKENLLEIELIVDNGQYAVLYSVMSENDEILYYEGGIPTNSINISEMQQDWSNVPESIKGFYEKLHNGFYYLPSRAMGLVPVDRITHFEDYEWGILEELDEPLGINMATTYGFFENGMGGYVAIDLKHCIDDVATLWFTNDKPEYNVDFWDIVDEWIVIGLQDN</sequence>
<comment type="caution">
    <text evidence="1">The sequence shown here is derived from an EMBL/GenBank/DDBJ whole genome shotgun (WGS) entry which is preliminary data.</text>
</comment>